<feature type="non-terminal residue" evidence="2">
    <location>
        <position position="1"/>
    </location>
</feature>
<dbReference type="InterPro" id="IPR032675">
    <property type="entry name" value="LRR_dom_sf"/>
</dbReference>
<gene>
    <name evidence="2" type="ORF">RO785_28550</name>
</gene>
<dbReference type="SUPFAM" id="SSF52058">
    <property type="entry name" value="L domain-like"/>
    <property type="match status" value="1"/>
</dbReference>
<dbReference type="PROSITE" id="PS50222">
    <property type="entry name" value="EF_HAND_2"/>
    <property type="match status" value="1"/>
</dbReference>
<evidence type="ECO:0000313" key="3">
    <source>
        <dbReference type="Proteomes" id="UP001266995"/>
    </source>
</evidence>
<dbReference type="AlphaFoldDB" id="A0AAW8VRV9"/>
<dbReference type="PROSITE" id="PS00018">
    <property type="entry name" value="EF_HAND_1"/>
    <property type="match status" value="1"/>
</dbReference>
<comment type="caution">
    <text evidence="2">The sequence shown here is derived from an EMBL/GenBank/DDBJ whole genome shotgun (WGS) entry which is preliminary data.</text>
</comment>
<dbReference type="Pfam" id="PF13306">
    <property type="entry name" value="LRR_5"/>
    <property type="match status" value="1"/>
</dbReference>
<dbReference type="RefSeq" id="WP_313753551.1">
    <property type="nucleotide sequence ID" value="NZ_JAVSNH010000006.1"/>
</dbReference>
<dbReference type="Proteomes" id="UP001266995">
    <property type="component" value="Unassembled WGS sequence"/>
</dbReference>
<organism evidence="2 3">
    <name type="scientific">Bacteroides cellulosilyticus</name>
    <dbReference type="NCBI Taxonomy" id="246787"/>
    <lineage>
        <taxon>Bacteria</taxon>
        <taxon>Pseudomonadati</taxon>
        <taxon>Bacteroidota</taxon>
        <taxon>Bacteroidia</taxon>
        <taxon>Bacteroidales</taxon>
        <taxon>Bacteroidaceae</taxon>
        <taxon>Bacteroides</taxon>
    </lineage>
</organism>
<dbReference type="InterPro" id="IPR002048">
    <property type="entry name" value="EF_hand_dom"/>
</dbReference>
<protein>
    <submittedName>
        <fullName evidence="2">Leucine-rich repeat domain-containing protein</fullName>
    </submittedName>
</protein>
<sequence>IPHTFLWHILGFYQDSVDKLRNIFDRLELIMDGEAAIRFADAEVLRVLLNATVGAYNAISKVDKDGDGMLTEEELSSLTTLSNRNDNVYSMFKDNTVIETFNEFQYFTGLEFINSSSFEGCSSLKEITLPVLTKMGNGVFAGSGIEKLIIPEGYQNIGPLVLQRCYNLRLVDFPSTVTSISEGGSLFWAMKNQVTVICRAFTPPTFGTWGYDGDPKVIYVPDVSVDAYKLAAGWSLQATKIYPLSTYMEL</sequence>
<dbReference type="GO" id="GO:0005509">
    <property type="term" value="F:calcium ion binding"/>
    <property type="evidence" value="ECO:0007669"/>
    <property type="project" value="InterPro"/>
</dbReference>
<dbReference type="InterPro" id="IPR018247">
    <property type="entry name" value="EF_Hand_1_Ca_BS"/>
</dbReference>
<evidence type="ECO:0000313" key="2">
    <source>
        <dbReference type="EMBL" id="MDT4514925.1"/>
    </source>
</evidence>
<dbReference type="EMBL" id="JAVSNH010000006">
    <property type="protein sequence ID" value="MDT4514925.1"/>
    <property type="molecule type" value="Genomic_DNA"/>
</dbReference>
<dbReference type="InterPro" id="IPR026906">
    <property type="entry name" value="LRR_5"/>
</dbReference>
<feature type="domain" description="EF-hand" evidence="1">
    <location>
        <begin position="50"/>
        <end position="85"/>
    </location>
</feature>
<proteinExistence type="predicted"/>
<name>A0AAW8VRV9_9BACE</name>
<reference evidence="2" key="1">
    <citation type="submission" date="2023-08" db="EMBL/GenBank/DDBJ databases">
        <title>Reintroducing virulent viruses to syntetic microbiomes.</title>
        <authorList>
            <person name="Wilde J."/>
            <person name="Boyes R."/>
            <person name="Robinson A.V."/>
            <person name="Daisley B.A."/>
            <person name="Allen-Vercoe E."/>
        </authorList>
    </citation>
    <scope>NUCLEOTIDE SEQUENCE</scope>
    <source>
        <strain evidence="2">225I_12FAA</strain>
    </source>
</reference>
<evidence type="ECO:0000259" key="1">
    <source>
        <dbReference type="PROSITE" id="PS50222"/>
    </source>
</evidence>
<dbReference type="Gene3D" id="3.80.10.10">
    <property type="entry name" value="Ribonuclease Inhibitor"/>
    <property type="match status" value="1"/>
</dbReference>
<accession>A0AAW8VRV9</accession>